<dbReference type="GO" id="GO:0030973">
    <property type="term" value="F:molybdate ion binding"/>
    <property type="evidence" value="ECO:0007669"/>
    <property type="project" value="InterPro"/>
</dbReference>
<keyword evidence="4" id="KW-0500">Molybdenum</keyword>
<keyword evidence="3" id="KW-0732">Signal</keyword>
<dbReference type="InterPro" id="IPR050682">
    <property type="entry name" value="ModA/WtpA"/>
</dbReference>
<comment type="similarity">
    <text evidence="1">Belongs to the bacterial solute-binding protein ModA family.</text>
</comment>
<feature type="binding site" evidence="4">
    <location>
        <position position="62"/>
    </location>
    <ligand>
        <name>molybdate</name>
        <dbReference type="ChEBI" id="CHEBI:36264"/>
    </ligand>
</feature>
<dbReference type="Pfam" id="PF13531">
    <property type="entry name" value="SBP_bac_11"/>
    <property type="match status" value="1"/>
</dbReference>
<dbReference type="AlphaFoldDB" id="A0A5C6QR09"/>
<dbReference type="PIRSF" id="PIRSF004846">
    <property type="entry name" value="ModA"/>
    <property type="match status" value="1"/>
</dbReference>
<keyword evidence="7" id="KW-1185">Reference proteome</keyword>
<dbReference type="InterPro" id="IPR005950">
    <property type="entry name" value="ModA"/>
</dbReference>
<dbReference type="PANTHER" id="PTHR30632:SF14">
    <property type="entry name" value="TUNGSTATE_MOLYBDATE_CHROMATE-BINDING PROTEIN MODA"/>
    <property type="match status" value="1"/>
</dbReference>
<dbReference type="Gene3D" id="3.40.190.10">
    <property type="entry name" value="Periplasmic binding protein-like II"/>
    <property type="match status" value="2"/>
</dbReference>
<protein>
    <submittedName>
        <fullName evidence="6">Molybdate ABC transporter substrate-binding protein</fullName>
    </submittedName>
</protein>
<evidence type="ECO:0000313" key="7">
    <source>
        <dbReference type="Proteomes" id="UP000321822"/>
    </source>
</evidence>
<name>A0A5C6QR09_9GAMM</name>
<dbReference type="PANTHER" id="PTHR30632">
    <property type="entry name" value="MOLYBDATE-BINDING PERIPLASMIC PROTEIN"/>
    <property type="match status" value="1"/>
</dbReference>
<evidence type="ECO:0000256" key="1">
    <source>
        <dbReference type="ARBA" id="ARBA00009175"/>
    </source>
</evidence>
<dbReference type="Proteomes" id="UP000321822">
    <property type="component" value="Unassembled WGS sequence"/>
</dbReference>
<organism evidence="6 7">
    <name type="scientific">Colwellia demingiae</name>
    <dbReference type="NCBI Taxonomy" id="89401"/>
    <lineage>
        <taxon>Bacteria</taxon>
        <taxon>Pseudomonadati</taxon>
        <taxon>Pseudomonadota</taxon>
        <taxon>Gammaproteobacteria</taxon>
        <taxon>Alteromonadales</taxon>
        <taxon>Colwelliaceae</taxon>
        <taxon>Colwellia</taxon>
    </lineage>
</organism>
<comment type="caution">
    <text evidence="6">The sequence shown here is derived from an EMBL/GenBank/DDBJ whole genome shotgun (WGS) entry which is preliminary data.</text>
</comment>
<feature type="region of interest" description="Disordered" evidence="5">
    <location>
        <begin position="1"/>
        <end position="24"/>
    </location>
</feature>
<sequence length="282" mass="30831">MNLLAVNSSQAYQSNVNDSKNEDNSKPLRIAVASNFTPVLKVLLEDFTKQTGIKSQVISGASGAMFLQIKYGAPFDVFLSADSRRPKELEQAGYTLKSSRKTYATGQLAFYSSSLSSNANSLSQLSIEEILSIDQLRKPSARFAIANPDTAPYGKAAKEALTHLGLWQAYESRLVKGINIGQTFTKLRSKAVTRGIVANSQLVLNNLSGVIIPSSYHQAIEQQLVIIRRSKQQAAAEKLSHFLLSIESQNRIVSYGYAQTKQVNNANNANNANKKLSELTAK</sequence>
<reference evidence="6 7" key="1">
    <citation type="submission" date="2019-07" db="EMBL/GenBank/DDBJ databases">
        <title>Genomes of sea-ice associated Colwellia species.</title>
        <authorList>
            <person name="Bowman J.P."/>
        </authorList>
    </citation>
    <scope>NUCLEOTIDE SEQUENCE [LARGE SCALE GENOMIC DNA]</scope>
    <source>
        <strain evidence="6 7">ACAM 459</strain>
    </source>
</reference>
<evidence type="ECO:0000313" key="6">
    <source>
        <dbReference type="EMBL" id="TWX71120.1"/>
    </source>
</evidence>
<feature type="binding site" evidence="4">
    <location>
        <position position="180"/>
    </location>
    <ligand>
        <name>molybdate</name>
        <dbReference type="ChEBI" id="CHEBI:36264"/>
    </ligand>
</feature>
<dbReference type="GO" id="GO:0046872">
    <property type="term" value="F:metal ion binding"/>
    <property type="evidence" value="ECO:0007669"/>
    <property type="project" value="UniProtKB-KW"/>
</dbReference>
<feature type="compositionally biased region" description="Polar residues" evidence="5">
    <location>
        <begin position="1"/>
        <end position="18"/>
    </location>
</feature>
<dbReference type="SUPFAM" id="SSF53850">
    <property type="entry name" value="Periplasmic binding protein-like II"/>
    <property type="match status" value="1"/>
</dbReference>
<gene>
    <name evidence="6" type="primary">modA</name>
    <name evidence="6" type="ORF">ESZ36_03525</name>
</gene>
<accession>A0A5C6QR09</accession>
<evidence type="ECO:0000256" key="5">
    <source>
        <dbReference type="SAM" id="MobiDB-lite"/>
    </source>
</evidence>
<evidence type="ECO:0000256" key="4">
    <source>
        <dbReference type="PIRSR" id="PIRSR004846-1"/>
    </source>
</evidence>
<dbReference type="EMBL" id="VOLT01000002">
    <property type="protein sequence ID" value="TWX71120.1"/>
    <property type="molecule type" value="Genomic_DNA"/>
</dbReference>
<dbReference type="OrthoDB" id="9785015at2"/>
<dbReference type="InterPro" id="IPR044084">
    <property type="entry name" value="AvModA-like_subst-bd"/>
</dbReference>
<dbReference type="GO" id="GO:0015689">
    <property type="term" value="P:molybdate ion transport"/>
    <property type="evidence" value="ECO:0007669"/>
    <property type="project" value="InterPro"/>
</dbReference>
<evidence type="ECO:0000256" key="2">
    <source>
        <dbReference type="ARBA" id="ARBA00022723"/>
    </source>
</evidence>
<keyword evidence="2 4" id="KW-0479">Metal-binding</keyword>
<proteinExistence type="inferred from homology"/>
<evidence type="ECO:0000256" key="3">
    <source>
        <dbReference type="ARBA" id="ARBA00022729"/>
    </source>
</evidence>
<dbReference type="CDD" id="cd13539">
    <property type="entry name" value="PBP2_AvModA"/>
    <property type="match status" value="1"/>
</dbReference>
<dbReference type="NCBIfam" id="TIGR01256">
    <property type="entry name" value="modA"/>
    <property type="match status" value="1"/>
</dbReference>